<organism evidence="2 3">
    <name type="scientific">Clathrospora elynae</name>
    <dbReference type="NCBI Taxonomy" id="706981"/>
    <lineage>
        <taxon>Eukaryota</taxon>
        <taxon>Fungi</taxon>
        <taxon>Dikarya</taxon>
        <taxon>Ascomycota</taxon>
        <taxon>Pezizomycotina</taxon>
        <taxon>Dothideomycetes</taxon>
        <taxon>Pleosporomycetidae</taxon>
        <taxon>Pleosporales</taxon>
        <taxon>Diademaceae</taxon>
        <taxon>Clathrospora</taxon>
    </lineage>
</organism>
<name>A0A6A5S8J4_9PLEO</name>
<accession>A0A6A5S8J4</accession>
<feature type="coiled-coil region" evidence="1">
    <location>
        <begin position="52"/>
        <end position="79"/>
    </location>
</feature>
<dbReference type="OrthoDB" id="420564at2759"/>
<evidence type="ECO:0008006" key="4">
    <source>
        <dbReference type="Google" id="ProtNLM"/>
    </source>
</evidence>
<gene>
    <name evidence="2" type="ORF">EJ02DRAFT_304663</name>
</gene>
<dbReference type="AlphaFoldDB" id="A0A6A5S8J4"/>
<protein>
    <recommendedName>
        <fullName evidence="4">Geranylgeranyl pyrophosphate synthetase</fullName>
    </recommendedName>
</protein>
<feature type="non-terminal residue" evidence="2">
    <location>
        <position position="399"/>
    </location>
</feature>
<dbReference type="EMBL" id="ML976230">
    <property type="protein sequence ID" value="KAF1935854.1"/>
    <property type="molecule type" value="Genomic_DNA"/>
</dbReference>
<keyword evidence="3" id="KW-1185">Reference proteome</keyword>
<evidence type="ECO:0000313" key="3">
    <source>
        <dbReference type="Proteomes" id="UP000800038"/>
    </source>
</evidence>
<proteinExistence type="predicted"/>
<dbReference type="Proteomes" id="UP000800038">
    <property type="component" value="Unassembled WGS sequence"/>
</dbReference>
<sequence>MEPVAMSFEAQIGLALKGLGDWKQLRSTTAKPAANENENIALQSGANNAEIAEVEEVESEESKARRAKYEKKMNKFKQVVDKDAGHILETIGLDALAPGSINVTWDQDPELLCSYNWQASTDKTNTIFVPGEPAKWHQPSLPHTLDRDSGIQYNDYNYARQPKDPYSPMFHALSVMNPDYQFNDVDVLADRNSLRTLLEYTQGKGGLIRLDIYLVYNTLVILRNEQRWWKSSDGHSYGYNFERFFTQPTKGMEDATSHYRAIRYPMGPLNVVCRFEADAYDDGIVSDELTESEAAAVSGGLASRAIFEYRAPIRVLQQGHIVPTAQIVELKTQSHVPGICKPVACQDQLWFGRTSLLFTGPYDKDTGVVKHIKQEDAKERVKKWEENQQEPLRKLVTLL</sequence>
<evidence type="ECO:0000313" key="2">
    <source>
        <dbReference type="EMBL" id="KAF1935854.1"/>
    </source>
</evidence>
<evidence type="ECO:0000256" key="1">
    <source>
        <dbReference type="SAM" id="Coils"/>
    </source>
</evidence>
<reference evidence="2" key="1">
    <citation type="journal article" date="2020" name="Stud. Mycol.">
        <title>101 Dothideomycetes genomes: a test case for predicting lifestyles and emergence of pathogens.</title>
        <authorList>
            <person name="Haridas S."/>
            <person name="Albert R."/>
            <person name="Binder M."/>
            <person name="Bloem J."/>
            <person name="Labutti K."/>
            <person name="Salamov A."/>
            <person name="Andreopoulos B."/>
            <person name="Baker S."/>
            <person name="Barry K."/>
            <person name="Bills G."/>
            <person name="Bluhm B."/>
            <person name="Cannon C."/>
            <person name="Castanera R."/>
            <person name="Culley D."/>
            <person name="Daum C."/>
            <person name="Ezra D."/>
            <person name="Gonzalez J."/>
            <person name="Henrissat B."/>
            <person name="Kuo A."/>
            <person name="Liang C."/>
            <person name="Lipzen A."/>
            <person name="Lutzoni F."/>
            <person name="Magnuson J."/>
            <person name="Mondo S."/>
            <person name="Nolan M."/>
            <person name="Ohm R."/>
            <person name="Pangilinan J."/>
            <person name="Park H.-J."/>
            <person name="Ramirez L."/>
            <person name="Alfaro M."/>
            <person name="Sun H."/>
            <person name="Tritt A."/>
            <person name="Yoshinaga Y."/>
            <person name="Zwiers L.-H."/>
            <person name="Turgeon B."/>
            <person name="Goodwin S."/>
            <person name="Spatafora J."/>
            <person name="Crous P."/>
            <person name="Grigoriev I."/>
        </authorList>
    </citation>
    <scope>NUCLEOTIDE SEQUENCE</scope>
    <source>
        <strain evidence="2">CBS 161.51</strain>
    </source>
</reference>
<keyword evidence="1" id="KW-0175">Coiled coil</keyword>
<dbReference type="PANTHER" id="PTHR35179:SF1">
    <property type="entry name" value="INTEGRAL MEMBRANE PROTEIN"/>
    <property type="match status" value="1"/>
</dbReference>
<dbReference type="PANTHER" id="PTHR35179">
    <property type="entry name" value="PROTEIN CBG02620"/>
    <property type="match status" value="1"/>
</dbReference>